<dbReference type="AlphaFoldDB" id="A0A246JKM7"/>
<evidence type="ECO:0000313" key="3">
    <source>
        <dbReference type="Proteomes" id="UP000197361"/>
    </source>
</evidence>
<name>A0A246JKM7_9SPHN</name>
<dbReference type="EMBL" id="NISK01000006">
    <property type="protein sequence ID" value="OWQ92779.1"/>
    <property type="molecule type" value="Genomic_DNA"/>
</dbReference>
<keyword evidence="3" id="KW-1185">Reference proteome</keyword>
<reference evidence="2 3" key="1">
    <citation type="journal article" date="2010" name="Int. J. Syst. Evol. Microbiol.">
        <title>Sphingopyxis bauzanensis sp. nov., a psychrophilic bacterium isolated from soil.</title>
        <authorList>
            <person name="Zhang D.C."/>
            <person name="Liu H.C."/>
            <person name="Xin Y.H."/>
            <person name="Zhou Y.G."/>
            <person name="Schinner F."/>
            <person name="Margesin R."/>
        </authorList>
    </citation>
    <scope>NUCLEOTIDE SEQUENCE [LARGE SCALE GENOMIC DNA]</scope>
    <source>
        <strain evidence="2 3">DSM 22271</strain>
    </source>
</reference>
<sequence length="283" mass="30994">MDAATNEVARPEIGKSLVVGGSVTNYHDLGEGDPVLFVHGSGPGVTAWANWRLNLPEFAKSFRVIAPDMFGFGYSDSKGRIENKQIWVDQLATLLDGLGLDKVSMVGNSFGGGITLAFMIAHPDRVERAVLMGPAGLNFPITPALQEVWGYEPSVEAMRSSLKYLAWDHSRLTDDLVKSRYEASIRPGAHEPYHATFGGADRQGNIAMLASREEDIAALQHEMLVLHGLFDQVIPLEASVRLASLLPRVDLNVFGECGHWVQIERMASFNRIVSEFFTNGLKG</sequence>
<dbReference type="GO" id="GO:0016787">
    <property type="term" value="F:hydrolase activity"/>
    <property type="evidence" value="ECO:0007669"/>
    <property type="project" value="UniProtKB-KW"/>
</dbReference>
<dbReference type="PRINTS" id="PR00412">
    <property type="entry name" value="EPOXHYDRLASE"/>
</dbReference>
<protein>
    <submittedName>
        <fullName evidence="2">2-hydroxy-6-oxo-2,4-heptadienoate hydrolase</fullName>
    </submittedName>
</protein>
<dbReference type="InterPro" id="IPR000639">
    <property type="entry name" value="Epox_hydrolase-like"/>
</dbReference>
<comment type="caution">
    <text evidence="2">The sequence shown here is derived from an EMBL/GenBank/DDBJ whole genome shotgun (WGS) entry which is preliminary data.</text>
</comment>
<gene>
    <name evidence="2" type="ORF">CDQ92_19315</name>
</gene>
<dbReference type="PRINTS" id="PR00111">
    <property type="entry name" value="ABHYDROLASE"/>
</dbReference>
<dbReference type="Pfam" id="PF00561">
    <property type="entry name" value="Abhydrolase_1"/>
    <property type="match status" value="1"/>
</dbReference>
<evidence type="ECO:0000313" key="2">
    <source>
        <dbReference type="EMBL" id="OWQ92779.1"/>
    </source>
</evidence>
<keyword evidence="2" id="KW-0378">Hydrolase</keyword>
<dbReference type="Gene3D" id="3.40.50.1820">
    <property type="entry name" value="alpha/beta hydrolase"/>
    <property type="match status" value="1"/>
</dbReference>
<organism evidence="2 3">
    <name type="scientific">Sphingopyxis bauzanensis</name>
    <dbReference type="NCBI Taxonomy" id="651663"/>
    <lineage>
        <taxon>Bacteria</taxon>
        <taxon>Pseudomonadati</taxon>
        <taxon>Pseudomonadota</taxon>
        <taxon>Alphaproteobacteria</taxon>
        <taxon>Sphingomonadales</taxon>
        <taxon>Sphingomonadaceae</taxon>
        <taxon>Sphingopyxis</taxon>
    </lineage>
</organism>
<dbReference type="InterPro" id="IPR029058">
    <property type="entry name" value="AB_hydrolase_fold"/>
</dbReference>
<dbReference type="OrthoDB" id="8680283at2"/>
<accession>A0A246JKM7</accession>
<dbReference type="InterPro" id="IPR000073">
    <property type="entry name" value="AB_hydrolase_1"/>
</dbReference>
<dbReference type="SUPFAM" id="SSF53474">
    <property type="entry name" value="alpha/beta-Hydrolases"/>
    <property type="match status" value="1"/>
</dbReference>
<dbReference type="Proteomes" id="UP000197361">
    <property type="component" value="Unassembled WGS sequence"/>
</dbReference>
<evidence type="ECO:0000259" key="1">
    <source>
        <dbReference type="Pfam" id="PF00561"/>
    </source>
</evidence>
<dbReference type="PANTHER" id="PTHR46438">
    <property type="entry name" value="ALPHA/BETA-HYDROLASES SUPERFAMILY PROTEIN"/>
    <property type="match status" value="1"/>
</dbReference>
<feature type="domain" description="AB hydrolase-1" evidence="1">
    <location>
        <begin position="34"/>
        <end position="265"/>
    </location>
</feature>
<dbReference type="PANTHER" id="PTHR46438:SF11">
    <property type="entry name" value="LIPASE-RELATED"/>
    <property type="match status" value="1"/>
</dbReference>
<proteinExistence type="predicted"/>
<dbReference type="RefSeq" id="WP_088443865.1">
    <property type="nucleotide sequence ID" value="NZ_BMMC01000027.1"/>
</dbReference>